<sequence length="95" mass="11274">MLSLLMKHSTGEYGLWPHKDRAAIKPSQRNGEKRLRGWPKWLTSSMSMRGKWNREYQKCTIWRRMLAILRWKVSVLAGLQCRDCAYCSRDIEAMD</sequence>
<protein>
    <submittedName>
        <fullName evidence="1">Uncharacterized protein</fullName>
    </submittedName>
</protein>
<name>A0ABR2Z716_9AGAR</name>
<accession>A0ABR2Z716</accession>
<comment type="caution">
    <text evidence="1">The sequence shown here is derived from an EMBL/GenBank/DDBJ whole genome shotgun (WGS) entry which is preliminary data.</text>
</comment>
<proteinExistence type="predicted"/>
<organism evidence="1 2">
    <name type="scientific">Marasmius tenuissimus</name>
    <dbReference type="NCBI Taxonomy" id="585030"/>
    <lineage>
        <taxon>Eukaryota</taxon>
        <taxon>Fungi</taxon>
        <taxon>Dikarya</taxon>
        <taxon>Basidiomycota</taxon>
        <taxon>Agaricomycotina</taxon>
        <taxon>Agaricomycetes</taxon>
        <taxon>Agaricomycetidae</taxon>
        <taxon>Agaricales</taxon>
        <taxon>Marasmiineae</taxon>
        <taxon>Marasmiaceae</taxon>
        <taxon>Marasmius</taxon>
    </lineage>
</organism>
<gene>
    <name evidence="1" type="ORF">AAF712_016238</name>
</gene>
<reference evidence="1 2" key="1">
    <citation type="submission" date="2024-05" db="EMBL/GenBank/DDBJ databases">
        <title>A draft genome resource for the thread blight pathogen Marasmius tenuissimus strain MS-2.</title>
        <authorList>
            <person name="Yulfo-Soto G.E."/>
            <person name="Baruah I.K."/>
            <person name="Amoako-Attah I."/>
            <person name="Bukari Y."/>
            <person name="Meinhardt L.W."/>
            <person name="Bailey B.A."/>
            <person name="Cohen S.P."/>
        </authorList>
    </citation>
    <scope>NUCLEOTIDE SEQUENCE [LARGE SCALE GENOMIC DNA]</scope>
    <source>
        <strain evidence="1 2">MS-2</strain>
    </source>
</reference>
<evidence type="ECO:0000313" key="2">
    <source>
        <dbReference type="Proteomes" id="UP001437256"/>
    </source>
</evidence>
<dbReference type="EMBL" id="JBBXMP010000676">
    <property type="protein sequence ID" value="KAL0057130.1"/>
    <property type="molecule type" value="Genomic_DNA"/>
</dbReference>
<feature type="non-terminal residue" evidence="1">
    <location>
        <position position="95"/>
    </location>
</feature>
<dbReference type="Proteomes" id="UP001437256">
    <property type="component" value="Unassembled WGS sequence"/>
</dbReference>
<keyword evidence="2" id="KW-1185">Reference proteome</keyword>
<evidence type="ECO:0000313" key="1">
    <source>
        <dbReference type="EMBL" id="KAL0057130.1"/>
    </source>
</evidence>